<keyword evidence="3" id="KW-0443">Lipid metabolism</keyword>
<protein>
    <submittedName>
        <fullName evidence="4">DUF479 domain-containing protein</fullName>
    </submittedName>
</protein>
<dbReference type="RefSeq" id="WP_206254675.1">
    <property type="nucleotide sequence ID" value="NZ_CP071060.1"/>
</dbReference>
<dbReference type="InterPro" id="IPR007431">
    <property type="entry name" value="ACP_PD"/>
</dbReference>
<evidence type="ECO:0000313" key="5">
    <source>
        <dbReference type="Proteomes" id="UP000663570"/>
    </source>
</evidence>
<keyword evidence="5" id="KW-1185">Reference proteome</keyword>
<keyword evidence="2" id="KW-0378">Hydrolase</keyword>
<evidence type="ECO:0000256" key="1">
    <source>
        <dbReference type="ARBA" id="ARBA00022516"/>
    </source>
</evidence>
<dbReference type="PIRSF" id="PIRSF011489">
    <property type="entry name" value="DUF479"/>
    <property type="match status" value="1"/>
</dbReference>
<dbReference type="PANTHER" id="PTHR38764">
    <property type="entry name" value="ACYL CARRIER PROTEIN PHOSPHODIESTERASE"/>
    <property type="match status" value="1"/>
</dbReference>
<sequence>MNYLAHAWLAGDAAADRVGGLAGDFVKGPLPGDLPPDLAAGVALHRAIDVWAEQHPAFRASRARVSAERRRYAGILVDLFYDHFLARHWSRFHSSPLTLFTAQLYAEATDRAAALPASFAVVLPRMQRHDWLAAYVETEHVGAALDGMSLRRARQPNPLAGAIAELHAAYDDFEADCLAFLPDALQFVVSRRRGS</sequence>
<dbReference type="EMBL" id="CP071060">
    <property type="protein sequence ID" value="QSI77141.1"/>
    <property type="molecule type" value="Genomic_DNA"/>
</dbReference>
<organism evidence="4 5">
    <name type="scientific">Niveibacterium microcysteis</name>
    <dbReference type="NCBI Taxonomy" id="2811415"/>
    <lineage>
        <taxon>Bacteria</taxon>
        <taxon>Pseudomonadati</taxon>
        <taxon>Pseudomonadota</taxon>
        <taxon>Betaproteobacteria</taxon>
        <taxon>Rhodocyclales</taxon>
        <taxon>Rhodocyclaceae</taxon>
        <taxon>Niveibacterium</taxon>
    </lineage>
</organism>
<gene>
    <name evidence="4" type="ORF">JY500_00375</name>
</gene>
<dbReference type="Pfam" id="PF04336">
    <property type="entry name" value="ACP_PD"/>
    <property type="match status" value="1"/>
</dbReference>
<evidence type="ECO:0000256" key="2">
    <source>
        <dbReference type="ARBA" id="ARBA00022801"/>
    </source>
</evidence>
<dbReference type="Proteomes" id="UP000663570">
    <property type="component" value="Chromosome"/>
</dbReference>
<accession>A0ABX7M6L8</accession>
<name>A0ABX7M6L8_9RHOO</name>
<dbReference type="PANTHER" id="PTHR38764:SF1">
    <property type="entry name" value="ACYL CARRIER PROTEIN PHOSPHODIESTERASE"/>
    <property type="match status" value="1"/>
</dbReference>
<evidence type="ECO:0000313" key="4">
    <source>
        <dbReference type="EMBL" id="QSI77141.1"/>
    </source>
</evidence>
<keyword evidence="1" id="KW-0444">Lipid biosynthesis</keyword>
<evidence type="ECO:0000256" key="3">
    <source>
        <dbReference type="ARBA" id="ARBA00023098"/>
    </source>
</evidence>
<proteinExistence type="predicted"/>
<reference evidence="4 5" key="1">
    <citation type="submission" date="2021-02" db="EMBL/GenBank/DDBJ databases">
        <title>Niveibacterium changnyeongensis HC41.</title>
        <authorList>
            <person name="Kang M."/>
        </authorList>
    </citation>
    <scope>NUCLEOTIDE SEQUENCE [LARGE SCALE GENOMIC DNA]</scope>
    <source>
        <strain evidence="4 5">HC41</strain>
    </source>
</reference>